<dbReference type="Pfam" id="PF02682">
    <property type="entry name" value="CT_C_D"/>
    <property type="match status" value="1"/>
</dbReference>
<dbReference type="SMART" id="SM00796">
    <property type="entry name" value="AHS1"/>
    <property type="match status" value="1"/>
</dbReference>
<keyword evidence="1" id="KW-0547">Nucleotide-binding</keyword>
<dbReference type="STRING" id="1129374.AJE_06766"/>
<keyword evidence="3" id="KW-0067">ATP-binding</keyword>
<protein>
    <recommendedName>
        <fullName evidence="4">Carboxyltransferase domain-containing protein</fullName>
    </recommendedName>
</protein>
<evidence type="ECO:0000313" key="5">
    <source>
        <dbReference type="EMBL" id="EHR41451.1"/>
    </source>
</evidence>
<dbReference type="NCBIfam" id="TIGR00370">
    <property type="entry name" value="5-oxoprolinase subunit PxpB"/>
    <property type="match status" value="1"/>
</dbReference>
<gene>
    <name evidence="5" type="ORF">AJE_06766</name>
</gene>
<keyword evidence="6" id="KW-1185">Reference proteome</keyword>
<dbReference type="Gene3D" id="3.30.1360.40">
    <property type="match status" value="1"/>
</dbReference>
<dbReference type="GO" id="GO:0005524">
    <property type="term" value="F:ATP binding"/>
    <property type="evidence" value="ECO:0007669"/>
    <property type="project" value="UniProtKB-KW"/>
</dbReference>
<evidence type="ECO:0000256" key="3">
    <source>
        <dbReference type="ARBA" id="ARBA00022840"/>
    </source>
</evidence>
<dbReference type="PANTHER" id="PTHR34698">
    <property type="entry name" value="5-OXOPROLINASE SUBUNIT B"/>
    <property type="match status" value="1"/>
</dbReference>
<dbReference type="InterPro" id="IPR003833">
    <property type="entry name" value="CT_C_D"/>
</dbReference>
<feature type="domain" description="Carboxyltransferase" evidence="4">
    <location>
        <begin position="36"/>
        <end position="239"/>
    </location>
</feature>
<dbReference type="GO" id="GO:0016787">
    <property type="term" value="F:hydrolase activity"/>
    <property type="evidence" value="ECO:0007669"/>
    <property type="project" value="UniProtKB-KW"/>
</dbReference>
<organism evidence="5 6">
    <name type="scientific">Alishewanella jeotgali KCTC 22429</name>
    <dbReference type="NCBI Taxonomy" id="1129374"/>
    <lineage>
        <taxon>Bacteria</taxon>
        <taxon>Pseudomonadati</taxon>
        <taxon>Pseudomonadota</taxon>
        <taxon>Gammaproteobacteria</taxon>
        <taxon>Alteromonadales</taxon>
        <taxon>Alteromonadaceae</taxon>
        <taxon>Alishewanella</taxon>
    </lineage>
</organism>
<comment type="caution">
    <text evidence="5">The sequence shown here is derived from an EMBL/GenBank/DDBJ whole genome shotgun (WGS) entry which is preliminary data.</text>
</comment>
<dbReference type="SUPFAM" id="SSF50891">
    <property type="entry name" value="Cyclophilin-like"/>
    <property type="match status" value="1"/>
</dbReference>
<accession>H3ZDC8</accession>
<sequence length="263" mass="28272">MSVILPLPRLRLPAELLPAGADNTVFSTEPNDLVLLELKLAAENAFILYTGAQQIHPRNAATVQQCCALLQPLLGQEIVELLPSYASVLILFNPLQHSHLSLLPLLQQVLLQSSPAKQALSSGKLVELPVWYSAQSGADLLSVAKAKNLTPDEVIQLHSSQNYQVYAIGFAPGFAYLGELPAELAMPRLSSPRPKVPAGAVAIADRQTAVYPAASPGGWHLLGLCPIRMFNPQQQPAMPVAVGDQVRFIPVSEREFQLLGGAL</sequence>
<dbReference type="AlphaFoldDB" id="H3ZDC8"/>
<dbReference type="eggNOG" id="COG2049">
    <property type="taxonomic scope" value="Bacteria"/>
</dbReference>
<evidence type="ECO:0000313" key="6">
    <source>
        <dbReference type="Proteomes" id="UP000012046"/>
    </source>
</evidence>
<dbReference type="Gene3D" id="2.40.100.10">
    <property type="entry name" value="Cyclophilin-like"/>
    <property type="match status" value="1"/>
</dbReference>
<dbReference type="InterPro" id="IPR029000">
    <property type="entry name" value="Cyclophilin-like_dom_sf"/>
</dbReference>
<evidence type="ECO:0000256" key="2">
    <source>
        <dbReference type="ARBA" id="ARBA00022801"/>
    </source>
</evidence>
<proteinExistence type="predicted"/>
<dbReference type="InterPro" id="IPR010016">
    <property type="entry name" value="PxpB"/>
</dbReference>
<dbReference type="EMBL" id="AHTH01000015">
    <property type="protein sequence ID" value="EHR41451.1"/>
    <property type="molecule type" value="Genomic_DNA"/>
</dbReference>
<dbReference type="PANTHER" id="PTHR34698:SF2">
    <property type="entry name" value="5-OXOPROLINASE SUBUNIT B"/>
    <property type="match status" value="1"/>
</dbReference>
<evidence type="ECO:0000256" key="1">
    <source>
        <dbReference type="ARBA" id="ARBA00022741"/>
    </source>
</evidence>
<dbReference type="SUPFAM" id="SSF160467">
    <property type="entry name" value="PH0987 N-terminal domain-like"/>
    <property type="match status" value="1"/>
</dbReference>
<name>H3ZDC8_9ALTE</name>
<dbReference type="Proteomes" id="UP000012046">
    <property type="component" value="Unassembled WGS sequence"/>
</dbReference>
<dbReference type="PATRIC" id="fig|1129374.4.peg.1355"/>
<evidence type="ECO:0000259" key="4">
    <source>
        <dbReference type="SMART" id="SM00796"/>
    </source>
</evidence>
<reference evidence="5 6" key="1">
    <citation type="journal article" date="2012" name="J. Bacteriol.">
        <title>Genome Sequence of Extracellular-Protease-Producing Alishewanella jeotgali Isolated from Traditional Korean Fermented Seafood.</title>
        <authorList>
            <person name="Jung J."/>
            <person name="Chun J."/>
            <person name="Park W."/>
        </authorList>
    </citation>
    <scope>NUCLEOTIDE SEQUENCE [LARGE SCALE GENOMIC DNA]</scope>
    <source>
        <strain evidence="5 6">KCTC 22429</strain>
    </source>
</reference>
<keyword evidence="2" id="KW-0378">Hydrolase</keyword>
<dbReference type="RefSeq" id="WP_008950227.1">
    <property type="nucleotide sequence ID" value="NZ_AHTH01000015.1"/>
</dbReference>